<reference evidence="12 13" key="1">
    <citation type="submission" date="2016-10" db="EMBL/GenBank/DDBJ databases">
        <authorList>
            <person name="de Groot N.N."/>
        </authorList>
    </citation>
    <scope>NUCLEOTIDE SEQUENCE [LARGE SCALE GENOMIC DNA]</scope>
    <source>
        <strain evidence="12 13">DSM 26915</strain>
    </source>
</reference>
<name>A0A1H6BR96_9RHOB</name>
<evidence type="ECO:0000256" key="1">
    <source>
        <dbReference type="ARBA" id="ARBA00001946"/>
    </source>
</evidence>
<evidence type="ECO:0000256" key="4">
    <source>
        <dbReference type="ARBA" id="ARBA00022630"/>
    </source>
</evidence>
<proteinExistence type="predicted"/>
<evidence type="ECO:0000256" key="9">
    <source>
        <dbReference type="ARBA" id="ARBA00031306"/>
    </source>
</evidence>
<evidence type="ECO:0000256" key="10">
    <source>
        <dbReference type="ARBA" id="ARBA00048540"/>
    </source>
</evidence>
<keyword evidence="11" id="KW-0732">Signal</keyword>
<dbReference type="InterPro" id="IPR006311">
    <property type="entry name" value="TAT_signal"/>
</dbReference>
<dbReference type="OrthoDB" id="9778595at2"/>
<evidence type="ECO:0000256" key="2">
    <source>
        <dbReference type="ARBA" id="ARBA00011955"/>
    </source>
</evidence>
<sequence>MISRRRFLTISAAALATPAMASAPVKWQGVAMGAEVSLTLDAPPEIAKTAIAQVRQLLAECESLFSLYDPFSALSQLNKDGVLLRPDPRFHRLITHSDRMHRATNGRFDPTVQPLWSALAQGQDPYPFQHLIGWEQVTCTPDRITLGAGQALTLNGIAQGFVTDLATQVLVDAGLTDVLVNIGEFRGNGRNWTLGVSDPEYGLVQTRMLRNRAIATSSPTAMTLADGQPHIVNLQGAGQPLWSTVSVEADEAVTADALSTAFCYADAYEIAATLRAIDGAPTAICVGHNGSITEL</sequence>
<keyword evidence="6" id="KW-0479">Metal-binding</keyword>
<feature type="signal peptide" evidence="11">
    <location>
        <begin position="1"/>
        <end position="21"/>
    </location>
</feature>
<evidence type="ECO:0000313" key="12">
    <source>
        <dbReference type="EMBL" id="SEG63214.1"/>
    </source>
</evidence>
<evidence type="ECO:0000256" key="6">
    <source>
        <dbReference type="ARBA" id="ARBA00022723"/>
    </source>
</evidence>
<dbReference type="SUPFAM" id="SSF143631">
    <property type="entry name" value="ApbE-like"/>
    <property type="match status" value="1"/>
</dbReference>
<evidence type="ECO:0000256" key="8">
    <source>
        <dbReference type="ARBA" id="ARBA00022842"/>
    </source>
</evidence>
<keyword evidence="4" id="KW-0285">Flavoprotein</keyword>
<dbReference type="InterPro" id="IPR003374">
    <property type="entry name" value="ApbE-like_sf"/>
</dbReference>
<evidence type="ECO:0000256" key="3">
    <source>
        <dbReference type="ARBA" id="ARBA00016337"/>
    </source>
</evidence>
<organism evidence="12 13">
    <name type="scientific">Thalassococcus halodurans</name>
    <dbReference type="NCBI Taxonomy" id="373675"/>
    <lineage>
        <taxon>Bacteria</taxon>
        <taxon>Pseudomonadati</taxon>
        <taxon>Pseudomonadota</taxon>
        <taxon>Alphaproteobacteria</taxon>
        <taxon>Rhodobacterales</taxon>
        <taxon>Roseobacteraceae</taxon>
        <taxon>Thalassococcus</taxon>
    </lineage>
</organism>
<dbReference type="PANTHER" id="PTHR30040">
    <property type="entry name" value="THIAMINE BIOSYNTHESIS LIPOPROTEIN APBE"/>
    <property type="match status" value="1"/>
</dbReference>
<evidence type="ECO:0000313" key="13">
    <source>
        <dbReference type="Proteomes" id="UP000236752"/>
    </source>
</evidence>
<dbReference type="GO" id="GO:0046872">
    <property type="term" value="F:metal ion binding"/>
    <property type="evidence" value="ECO:0007669"/>
    <property type="project" value="UniProtKB-KW"/>
</dbReference>
<dbReference type="PANTHER" id="PTHR30040:SF2">
    <property type="entry name" value="FAD:PROTEIN FMN TRANSFERASE"/>
    <property type="match status" value="1"/>
</dbReference>
<dbReference type="RefSeq" id="WP_160006959.1">
    <property type="nucleotide sequence ID" value="NZ_FNUZ01000008.1"/>
</dbReference>
<dbReference type="AlphaFoldDB" id="A0A1H6BR96"/>
<dbReference type="Proteomes" id="UP000236752">
    <property type="component" value="Unassembled WGS sequence"/>
</dbReference>
<keyword evidence="5" id="KW-0808">Transferase</keyword>
<evidence type="ECO:0000256" key="11">
    <source>
        <dbReference type="SAM" id="SignalP"/>
    </source>
</evidence>
<dbReference type="EMBL" id="FNUZ01000008">
    <property type="protein sequence ID" value="SEG63214.1"/>
    <property type="molecule type" value="Genomic_DNA"/>
</dbReference>
<comment type="cofactor">
    <cofactor evidence="1">
        <name>Mg(2+)</name>
        <dbReference type="ChEBI" id="CHEBI:18420"/>
    </cofactor>
</comment>
<dbReference type="Pfam" id="PF02424">
    <property type="entry name" value="ApbE"/>
    <property type="match status" value="1"/>
</dbReference>
<keyword evidence="13" id="KW-1185">Reference proteome</keyword>
<evidence type="ECO:0000256" key="5">
    <source>
        <dbReference type="ARBA" id="ARBA00022679"/>
    </source>
</evidence>
<dbReference type="PROSITE" id="PS51318">
    <property type="entry name" value="TAT"/>
    <property type="match status" value="1"/>
</dbReference>
<keyword evidence="12" id="KW-0449">Lipoprotein</keyword>
<comment type="catalytic activity">
    <reaction evidence="10">
        <text>L-threonyl-[protein] + FAD = FMN-L-threonyl-[protein] + AMP + H(+)</text>
        <dbReference type="Rhea" id="RHEA:36847"/>
        <dbReference type="Rhea" id="RHEA-COMP:11060"/>
        <dbReference type="Rhea" id="RHEA-COMP:11061"/>
        <dbReference type="ChEBI" id="CHEBI:15378"/>
        <dbReference type="ChEBI" id="CHEBI:30013"/>
        <dbReference type="ChEBI" id="CHEBI:57692"/>
        <dbReference type="ChEBI" id="CHEBI:74257"/>
        <dbReference type="ChEBI" id="CHEBI:456215"/>
        <dbReference type="EC" id="2.7.1.180"/>
    </reaction>
</comment>
<dbReference type="EC" id="2.7.1.180" evidence="2"/>
<dbReference type="InterPro" id="IPR024932">
    <property type="entry name" value="ApbE"/>
</dbReference>
<accession>A0A1H6BR96</accession>
<keyword evidence="8" id="KW-0460">Magnesium</keyword>
<gene>
    <name evidence="12" type="ORF">SAMN04488045_3733</name>
</gene>
<keyword evidence="7" id="KW-0274">FAD</keyword>
<protein>
    <recommendedName>
        <fullName evidence="3">FAD:protein FMN transferase</fullName>
        <ecNumber evidence="2">2.7.1.180</ecNumber>
    </recommendedName>
    <alternativeName>
        <fullName evidence="9">Flavin transferase</fullName>
    </alternativeName>
</protein>
<dbReference type="GO" id="GO:0016740">
    <property type="term" value="F:transferase activity"/>
    <property type="evidence" value="ECO:0007669"/>
    <property type="project" value="UniProtKB-KW"/>
</dbReference>
<feature type="chain" id="PRO_5039890320" description="FAD:protein FMN transferase" evidence="11">
    <location>
        <begin position="22"/>
        <end position="295"/>
    </location>
</feature>
<dbReference type="Gene3D" id="3.10.520.10">
    <property type="entry name" value="ApbE-like domains"/>
    <property type="match status" value="1"/>
</dbReference>
<evidence type="ECO:0000256" key="7">
    <source>
        <dbReference type="ARBA" id="ARBA00022827"/>
    </source>
</evidence>